<proteinExistence type="predicted"/>
<dbReference type="EMBL" id="SNRY01002472">
    <property type="protein sequence ID" value="KAA6324941.1"/>
    <property type="molecule type" value="Genomic_DNA"/>
</dbReference>
<comment type="caution">
    <text evidence="1">The sequence shown here is derived from an EMBL/GenBank/DDBJ whole genome shotgun (WGS) entry which is preliminary data.</text>
</comment>
<evidence type="ECO:0000313" key="1">
    <source>
        <dbReference type="EMBL" id="KAA6324941.1"/>
    </source>
</evidence>
<protein>
    <recommendedName>
        <fullName evidence="2">Helix-turn-helix domain-containing protein</fullName>
    </recommendedName>
</protein>
<dbReference type="PANTHER" id="PTHR34585:SF22">
    <property type="entry name" value="HELIX-TURN-HELIX DOMAIN-CONTAINING PROTEIN"/>
    <property type="match status" value="1"/>
</dbReference>
<sequence length="120" mass="14195">MSMEVITMESKAYHELIAKINSIAKFVVLHQADDTNSPDDWVDSYDVCTFLKINERSLQRLRSKRMITYSRIQGKNYYKLSEVRRMMNENLISSSEECLQDLIKNHKLYAQQRQSIKNTK</sequence>
<evidence type="ECO:0008006" key="2">
    <source>
        <dbReference type="Google" id="ProtNLM"/>
    </source>
</evidence>
<dbReference type="AlphaFoldDB" id="A0A5J4QVW0"/>
<dbReference type="PANTHER" id="PTHR34585">
    <property type="match status" value="1"/>
</dbReference>
<reference evidence="1" key="1">
    <citation type="submission" date="2019-03" db="EMBL/GenBank/DDBJ databases">
        <title>Single cell metagenomics reveals metabolic interactions within the superorganism composed of flagellate Streblomastix strix and complex community of Bacteroidetes bacteria on its surface.</title>
        <authorList>
            <person name="Treitli S.C."/>
            <person name="Kolisko M."/>
            <person name="Husnik F."/>
            <person name="Keeling P."/>
            <person name="Hampl V."/>
        </authorList>
    </citation>
    <scope>NUCLEOTIDE SEQUENCE</scope>
    <source>
        <strain evidence="1">STM</strain>
    </source>
</reference>
<organism evidence="1">
    <name type="scientific">termite gut metagenome</name>
    <dbReference type="NCBI Taxonomy" id="433724"/>
    <lineage>
        <taxon>unclassified sequences</taxon>
        <taxon>metagenomes</taxon>
        <taxon>organismal metagenomes</taxon>
    </lineage>
</organism>
<accession>A0A5J4QVW0</accession>
<name>A0A5J4QVW0_9ZZZZ</name>
<gene>
    <name evidence="1" type="ORF">EZS27_025785</name>
</gene>